<evidence type="ECO:0000313" key="7">
    <source>
        <dbReference type="RefSeq" id="XP_017031528.1"/>
    </source>
</evidence>
<dbReference type="PROSITE" id="PS00518">
    <property type="entry name" value="ZF_RING_1"/>
    <property type="match status" value="1"/>
</dbReference>
<dbReference type="GeneID" id="108081060"/>
<keyword evidence="2 4" id="KW-0863">Zinc-finger</keyword>
<dbReference type="InterPro" id="IPR013083">
    <property type="entry name" value="Znf_RING/FYVE/PHD"/>
</dbReference>
<evidence type="ECO:0000256" key="3">
    <source>
        <dbReference type="ARBA" id="ARBA00022833"/>
    </source>
</evidence>
<dbReference type="SUPFAM" id="SSF57850">
    <property type="entry name" value="RING/U-box"/>
    <property type="match status" value="1"/>
</dbReference>
<evidence type="ECO:0000313" key="6">
    <source>
        <dbReference type="Proteomes" id="UP001652661"/>
    </source>
</evidence>
<evidence type="ECO:0000259" key="5">
    <source>
        <dbReference type="PROSITE" id="PS50089"/>
    </source>
</evidence>
<dbReference type="GO" id="GO:0008270">
    <property type="term" value="F:zinc ion binding"/>
    <property type="evidence" value="ECO:0007669"/>
    <property type="project" value="UniProtKB-KW"/>
</dbReference>
<dbReference type="RefSeq" id="XP_017031528.1">
    <property type="nucleotide sequence ID" value="XM_017176039.3"/>
</dbReference>
<dbReference type="Gene3D" id="3.30.40.10">
    <property type="entry name" value="Zinc/RING finger domain, C3HC4 (zinc finger)"/>
    <property type="match status" value="1"/>
</dbReference>
<dbReference type="SMART" id="SM00184">
    <property type="entry name" value="RING"/>
    <property type="match status" value="1"/>
</dbReference>
<sequence>MRTEYKLNTDDMARDPCPVCRGRMRNKVCTPCQHKFCKRCLCNVYRMCSSNTCPMCRDPFEYYVRKRNNGIRIVFLS</sequence>
<evidence type="ECO:0000256" key="2">
    <source>
        <dbReference type="ARBA" id="ARBA00022771"/>
    </source>
</evidence>
<gene>
    <name evidence="7" type="primary">LOC108081060</name>
</gene>
<proteinExistence type="predicted"/>
<dbReference type="Proteomes" id="UP001652661">
    <property type="component" value="Chromosome 3R"/>
</dbReference>
<dbReference type="InterPro" id="IPR001841">
    <property type="entry name" value="Znf_RING"/>
</dbReference>
<protein>
    <submittedName>
        <fullName evidence="7">E3 ubiquitin ligase TRIM40</fullName>
    </submittedName>
</protein>
<evidence type="ECO:0000256" key="1">
    <source>
        <dbReference type="ARBA" id="ARBA00022723"/>
    </source>
</evidence>
<feature type="domain" description="RING-type" evidence="5">
    <location>
        <begin position="17"/>
        <end position="57"/>
    </location>
</feature>
<organism evidence="6 7">
    <name type="scientific">Drosophila kikkawai</name>
    <name type="common">Fruit fly</name>
    <dbReference type="NCBI Taxonomy" id="30033"/>
    <lineage>
        <taxon>Eukaryota</taxon>
        <taxon>Metazoa</taxon>
        <taxon>Ecdysozoa</taxon>
        <taxon>Arthropoda</taxon>
        <taxon>Hexapoda</taxon>
        <taxon>Insecta</taxon>
        <taxon>Pterygota</taxon>
        <taxon>Neoptera</taxon>
        <taxon>Endopterygota</taxon>
        <taxon>Diptera</taxon>
        <taxon>Brachycera</taxon>
        <taxon>Muscomorpha</taxon>
        <taxon>Ephydroidea</taxon>
        <taxon>Drosophilidae</taxon>
        <taxon>Drosophila</taxon>
        <taxon>Sophophora</taxon>
    </lineage>
</organism>
<dbReference type="OMA" id="PTKVCPL"/>
<keyword evidence="3" id="KW-0862">Zinc</keyword>
<keyword evidence="6" id="KW-1185">Reference proteome</keyword>
<dbReference type="AlphaFoldDB" id="A0A6P4JA99"/>
<dbReference type="InterPro" id="IPR017907">
    <property type="entry name" value="Znf_RING_CS"/>
</dbReference>
<keyword evidence="1" id="KW-0479">Metal-binding</keyword>
<dbReference type="Pfam" id="PF13920">
    <property type="entry name" value="zf-C3HC4_3"/>
    <property type="match status" value="1"/>
</dbReference>
<dbReference type="PROSITE" id="PS50089">
    <property type="entry name" value="ZF_RING_2"/>
    <property type="match status" value="1"/>
</dbReference>
<dbReference type="OrthoDB" id="6105938at2759"/>
<evidence type="ECO:0000256" key="4">
    <source>
        <dbReference type="PROSITE-ProRule" id="PRU00175"/>
    </source>
</evidence>
<accession>A0A6P4JA99</accession>
<reference evidence="7" key="1">
    <citation type="submission" date="2025-08" db="UniProtKB">
        <authorList>
            <consortium name="RefSeq"/>
        </authorList>
    </citation>
    <scope>IDENTIFICATION</scope>
    <source>
        <strain evidence="7">14028-0561.14</strain>
        <tissue evidence="7">Whole fly</tissue>
    </source>
</reference>
<name>A0A6P4JA99_DROKI</name>